<proteinExistence type="predicted"/>
<dbReference type="CDD" id="cd22888">
    <property type="entry name" value="CcO_VIIa_fungal"/>
    <property type="match status" value="1"/>
</dbReference>
<organism evidence="9 10">
    <name type="scientific">Spizellomyces punctatus (strain DAOM BR117)</name>
    <dbReference type="NCBI Taxonomy" id="645134"/>
    <lineage>
        <taxon>Eukaryota</taxon>
        <taxon>Fungi</taxon>
        <taxon>Fungi incertae sedis</taxon>
        <taxon>Chytridiomycota</taxon>
        <taxon>Chytridiomycota incertae sedis</taxon>
        <taxon>Chytridiomycetes</taxon>
        <taxon>Spizellomycetales</taxon>
        <taxon>Spizellomycetaceae</taxon>
        <taxon>Spizellomyces</taxon>
    </lineage>
</organism>
<protein>
    <submittedName>
        <fullName evidence="9">Uncharacterized protein</fullName>
    </submittedName>
</protein>
<name>A0A0L0H5W6_SPIPD</name>
<keyword evidence="4 8" id="KW-1133">Transmembrane helix</keyword>
<evidence type="ECO:0000256" key="7">
    <source>
        <dbReference type="SAM" id="MobiDB-lite"/>
    </source>
</evidence>
<dbReference type="PANTHER" id="PTHR28264">
    <property type="entry name" value="CYTOCHROME C OXIDASE SUBUNIT 7A"/>
    <property type="match status" value="1"/>
</dbReference>
<dbReference type="InParanoid" id="A0A0L0H5W6"/>
<dbReference type="RefSeq" id="XP_016604627.1">
    <property type="nucleotide sequence ID" value="XM_016756329.1"/>
</dbReference>
<evidence type="ECO:0000313" key="10">
    <source>
        <dbReference type="Proteomes" id="UP000053201"/>
    </source>
</evidence>
<feature type="region of interest" description="Disordered" evidence="7">
    <location>
        <begin position="91"/>
        <end position="116"/>
    </location>
</feature>
<dbReference type="OrthoDB" id="2317211at2759"/>
<evidence type="ECO:0000256" key="4">
    <source>
        <dbReference type="ARBA" id="ARBA00022989"/>
    </source>
</evidence>
<evidence type="ECO:0000256" key="6">
    <source>
        <dbReference type="ARBA" id="ARBA00023136"/>
    </source>
</evidence>
<evidence type="ECO:0000256" key="3">
    <source>
        <dbReference type="ARBA" id="ARBA00022792"/>
    </source>
</evidence>
<dbReference type="GO" id="GO:0006123">
    <property type="term" value="P:mitochondrial electron transport, cytochrome c to oxygen"/>
    <property type="evidence" value="ECO:0007669"/>
    <property type="project" value="TreeGrafter"/>
</dbReference>
<dbReference type="PANTHER" id="PTHR28264:SF1">
    <property type="entry name" value="CYTOCHROME C OXIDASE SUBUNIT 6C"/>
    <property type="match status" value="1"/>
</dbReference>
<dbReference type="GO" id="GO:0005743">
    <property type="term" value="C:mitochondrial inner membrane"/>
    <property type="evidence" value="ECO:0007669"/>
    <property type="project" value="UniProtKB-SubCell"/>
</dbReference>
<dbReference type="AlphaFoldDB" id="A0A0L0H5W6"/>
<reference evidence="9 10" key="1">
    <citation type="submission" date="2009-08" db="EMBL/GenBank/DDBJ databases">
        <title>The Genome Sequence of Spizellomyces punctatus strain DAOM BR117.</title>
        <authorList>
            <consortium name="The Broad Institute Genome Sequencing Platform"/>
            <person name="Russ C."/>
            <person name="Cuomo C."/>
            <person name="Shea T."/>
            <person name="Young S.K."/>
            <person name="Zeng Q."/>
            <person name="Koehrsen M."/>
            <person name="Haas B."/>
            <person name="Borodovsky M."/>
            <person name="Guigo R."/>
            <person name="Alvarado L."/>
            <person name="Berlin A."/>
            <person name="Bochicchio J."/>
            <person name="Borenstein D."/>
            <person name="Chapman S."/>
            <person name="Chen Z."/>
            <person name="Engels R."/>
            <person name="Freedman E."/>
            <person name="Gellesch M."/>
            <person name="Goldberg J."/>
            <person name="Griggs A."/>
            <person name="Gujja S."/>
            <person name="Heiman D."/>
            <person name="Hepburn T."/>
            <person name="Howarth C."/>
            <person name="Jen D."/>
            <person name="Larson L."/>
            <person name="Lewis B."/>
            <person name="Mehta T."/>
            <person name="Park D."/>
            <person name="Pearson M."/>
            <person name="Roberts A."/>
            <person name="Saif S."/>
            <person name="Shenoy N."/>
            <person name="Sisk P."/>
            <person name="Stolte C."/>
            <person name="Sykes S."/>
            <person name="Thomson T."/>
            <person name="Walk T."/>
            <person name="White J."/>
            <person name="Yandava C."/>
            <person name="Burger G."/>
            <person name="Gray M.W."/>
            <person name="Holland P.W.H."/>
            <person name="King N."/>
            <person name="Lang F.B.F."/>
            <person name="Roger A.J."/>
            <person name="Ruiz-Trillo I."/>
            <person name="Lander E."/>
            <person name="Nusbaum C."/>
        </authorList>
    </citation>
    <scope>NUCLEOTIDE SEQUENCE [LARGE SCALE GENOMIC DNA]</scope>
    <source>
        <strain evidence="9 10">DAOM BR117</strain>
    </source>
</reference>
<evidence type="ECO:0000256" key="5">
    <source>
        <dbReference type="ARBA" id="ARBA00023128"/>
    </source>
</evidence>
<evidence type="ECO:0000256" key="8">
    <source>
        <dbReference type="SAM" id="Phobius"/>
    </source>
</evidence>
<keyword evidence="5" id="KW-0496">Mitochondrion</keyword>
<keyword evidence="10" id="KW-1185">Reference proteome</keyword>
<keyword evidence="3" id="KW-0999">Mitochondrion inner membrane</keyword>
<keyword evidence="2 8" id="KW-0812">Transmembrane</keyword>
<dbReference type="EMBL" id="KQ257468">
    <property type="protein sequence ID" value="KNC96587.1"/>
    <property type="molecule type" value="Genomic_DNA"/>
</dbReference>
<gene>
    <name evidence="9" type="ORF">SPPG_08171</name>
</gene>
<evidence type="ECO:0000313" key="9">
    <source>
        <dbReference type="EMBL" id="KNC96587.1"/>
    </source>
</evidence>
<dbReference type="GeneID" id="27691348"/>
<evidence type="ECO:0000256" key="1">
    <source>
        <dbReference type="ARBA" id="ARBA00004273"/>
    </source>
</evidence>
<accession>A0A0L0H5W6</accession>
<feature type="transmembrane region" description="Helical" evidence="8">
    <location>
        <begin position="20"/>
        <end position="39"/>
    </location>
</feature>
<sequence length="116" mass="13302">MAYAASAIAPITGRFRRRVLRDLVGSIALGTGIAYYWWYNSHVPTMQESCAPYYLRLLYAPELWNSKEQRGNKYKDYDHKVREEMLKEHGAWAIGPGQQEKVDQQRGVPAPDQTVA</sequence>
<evidence type="ECO:0000256" key="2">
    <source>
        <dbReference type="ARBA" id="ARBA00022692"/>
    </source>
</evidence>
<dbReference type="VEuPathDB" id="FungiDB:SPPG_08171"/>
<dbReference type="GO" id="GO:0004129">
    <property type="term" value="F:cytochrome-c oxidase activity"/>
    <property type="evidence" value="ECO:0007669"/>
    <property type="project" value="TreeGrafter"/>
</dbReference>
<keyword evidence="6 8" id="KW-0472">Membrane</keyword>
<comment type="subcellular location">
    <subcellularLocation>
        <location evidence="1">Mitochondrion inner membrane</location>
    </subcellularLocation>
</comment>
<dbReference type="Proteomes" id="UP000053201">
    <property type="component" value="Unassembled WGS sequence"/>
</dbReference>